<evidence type="ECO:0000256" key="1">
    <source>
        <dbReference type="ARBA" id="ARBA00022729"/>
    </source>
</evidence>
<accession>A0ABV6GYB3</accession>
<dbReference type="Proteomes" id="UP001589767">
    <property type="component" value="Unassembled WGS sequence"/>
</dbReference>
<gene>
    <name evidence="4" type="ORF">ACFFHK_01400</name>
</gene>
<keyword evidence="5" id="KW-1185">Reference proteome</keyword>
<comment type="caution">
    <text evidence="4">The sequence shown here is derived from an EMBL/GenBank/DDBJ whole genome shotgun (WGS) entry which is preliminary data.</text>
</comment>
<dbReference type="SUPFAM" id="SSF103515">
    <property type="entry name" value="Autotransporter"/>
    <property type="match status" value="1"/>
</dbReference>
<protein>
    <submittedName>
        <fullName evidence="4">Autotransporter domain-containing protein</fullName>
    </submittedName>
</protein>
<dbReference type="Pfam" id="PF03797">
    <property type="entry name" value="Autotransporter"/>
    <property type="match status" value="1"/>
</dbReference>
<organism evidence="4 5">
    <name type="scientific">Gallibacterium trehalosifermentans</name>
    <dbReference type="NCBI Taxonomy" id="516935"/>
    <lineage>
        <taxon>Bacteria</taxon>
        <taxon>Pseudomonadati</taxon>
        <taxon>Pseudomonadota</taxon>
        <taxon>Gammaproteobacteria</taxon>
        <taxon>Pasteurellales</taxon>
        <taxon>Pasteurellaceae</taxon>
        <taxon>Gallibacterium</taxon>
    </lineage>
</organism>
<feature type="domain" description="Autotransporter" evidence="3">
    <location>
        <begin position="505"/>
        <end position="782"/>
    </location>
</feature>
<dbReference type="InterPro" id="IPR013425">
    <property type="entry name" value="Autotrns_rpt"/>
</dbReference>
<dbReference type="SMART" id="SM00869">
    <property type="entry name" value="Autotransporter"/>
    <property type="match status" value="1"/>
</dbReference>
<dbReference type="Pfam" id="PF12951">
    <property type="entry name" value="PATR"/>
    <property type="match status" value="1"/>
</dbReference>
<keyword evidence="1 2" id="KW-0732">Signal</keyword>
<dbReference type="SUPFAM" id="SSF51126">
    <property type="entry name" value="Pectin lyase-like"/>
    <property type="match status" value="1"/>
</dbReference>
<dbReference type="RefSeq" id="WP_382368179.1">
    <property type="nucleotide sequence ID" value="NZ_JBHLWB010000001.1"/>
</dbReference>
<name>A0ABV6GYB3_9PAST</name>
<evidence type="ECO:0000259" key="3">
    <source>
        <dbReference type="PROSITE" id="PS51208"/>
    </source>
</evidence>
<dbReference type="EMBL" id="JBHLWB010000001">
    <property type="protein sequence ID" value="MFC0308361.1"/>
    <property type="molecule type" value="Genomic_DNA"/>
</dbReference>
<dbReference type="PROSITE" id="PS51208">
    <property type="entry name" value="AUTOTRANSPORTER"/>
    <property type="match status" value="1"/>
</dbReference>
<feature type="chain" id="PRO_5045415881" evidence="2">
    <location>
        <begin position="23"/>
        <end position="782"/>
    </location>
</feature>
<dbReference type="Gene3D" id="2.40.128.130">
    <property type="entry name" value="Autotransporter beta-domain"/>
    <property type="match status" value="1"/>
</dbReference>
<proteinExistence type="predicted"/>
<dbReference type="InterPro" id="IPR036709">
    <property type="entry name" value="Autotransporte_beta_dom_sf"/>
</dbReference>
<reference evidence="4 5" key="1">
    <citation type="submission" date="2024-09" db="EMBL/GenBank/DDBJ databases">
        <authorList>
            <person name="Sun Q."/>
            <person name="Mori K."/>
        </authorList>
    </citation>
    <scope>NUCLEOTIDE SEQUENCE [LARGE SCALE GENOMIC DNA]</scope>
    <source>
        <strain evidence="4 5">CCM 7539</strain>
    </source>
</reference>
<feature type="signal peptide" evidence="2">
    <location>
        <begin position="1"/>
        <end position="22"/>
    </location>
</feature>
<dbReference type="InterPro" id="IPR011050">
    <property type="entry name" value="Pectin_lyase_fold/virulence"/>
</dbReference>
<evidence type="ECO:0000256" key="2">
    <source>
        <dbReference type="SAM" id="SignalP"/>
    </source>
</evidence>
<dbReference type="InterPro" id="IPR005546">
    <property type="entry name" value="Autotransporte_beta"/>
</dbReference>
<evidence type="ECO:0000313" key="5">
    <source>
        <dbReference type="Proteomes" id="UP001589767"/>
    </source>
</evidence>
<sequence>MNNKINAITLTIFSFMLNLAHAGTVTDIKGSSTPAGNGRYLDWWKNNTITMTDATFEDFKAYYKQPTMNTIYIGSNKHTGTLTLTNSSIVGIETLRIGQQGNGTGTVILDHSSLGSPQSNSWLVVGGSKSGSLILRNGSSANLWRATFFGGSTLDISDSEVQANEGFFFNIANGQTSTVNIGKNGILNLNSTGAELGKSGQGSVNFALNDGTINANQNITLFKGFNHGDNIQVNGNSTINVAEGKSVTVPENAVITGGGTPNSSFTKAGLGTLNLNSASTYEGNTIVHQGTLSLSAKGSLPNSNVTVENNATLAVGNNDIKLGALNVNDGGRVSLSVNNSGIGKILVKNDVNIDENAVLFFDVTNATPDDLNQFIKNNTHFLNSENGSINGKFRRYEDNSIFFTFVPVQDSDSLAFIAYEQDKAAKMATIAQKYNLNKTVGAAAVLDKIFNRKPDGDLAGQFYTIASEQQAKNALIESLPMLSATSAQILSDNIQTITQFPTLQKCDVNKNVWVKTFNNHMRQNSHLGVSGYKGNNYGLALGVEACHSAKEVGLLMTYTTTNIHSYQTVAKHSLKAKTLQLGTYLNSAITPQLAVNLKAGMGYSNIDSSRAIKFVNRKATSNYESYFVYGGVGSDFTFIDTEKFKITPFIQLNYQFIQTDSYKEKGAKELNIHIKKNHYQSLVNSIGFNSNVQLEPQLSANVKIAANYQLMDKQSSTTAAFEGATDLDFTIKGPRKNRLSGSVGVNLNYHLTPMTKLSLDYQLVTSSGYTQHTPSLSLNMAF</sequence>
<dbReference type="NCBIfam" id="TIGR02601">
    <property type="entry name" value="autotrns_rpt"/>
    <property type="match status" value="1"/>
</dbReference>
<evidence type="ECO:0000313" key="4">
    <source>
        <dbReference type="EMBL" id="MFC0308361.1"/>
    </source>
</evidence>